<evidence type="ECO:0000313" key="2">
    <source>
        <dbReference type="EMBL" id="KAK3389505.1"/>
    </source>
</evidence>
<dbReference type="AlphaFoldDB" id="A0AAE0NY12"/>
<dbReference type="Proteomes" id="UP001285441">
    <property type="component" value="Unassembled WGS sequence"/>
</dbReference>
<reference evidence="2" key="1">
    <citation type="journal article" date="2023" name="Mol. Phylogenet. Evol.">
        <title>Genome-scale phylogeny and comparative genomics of the fungal order Sordariales.</title>
        <authorList>
            <person name="Hensen N."/>
            <person name="Bonometti L."/>
            <person name="Westerberg I."/>
            <person name="Brannstrom I.O."/>
            <person name="Guillou S."/>
            <person name="Cros-Aarteil S."/>
            <person name="Calhoun S."/>
            <person name="Haridas S."/>
            <person name="Kuo A."/>
            <person name="Mondo S."/>
            <person name="Pangilinan J."/>
            <person name="Riley R."/>
            <person name="LaButti K."/>
            <person name="Andreopoulos B."/>
            <person name="Lipzen A."/>
            <person name="Chen C."/>
            <person name="Yan M."/>
            <person name="Daum C."/>
            <person name="Ng V."/>
            <person name="Clum A."/>
            <person name="Steindorff A."/>
            <person name="Ohm R.A."/>
            <person name="Martin F."/>
            <person name="Silar P."/>
            <person name="Natvig D.O."/>
            <person name="Lalanne C."/>
            <person name="Gautier V."/>
            <person name="Ament-Velasquez S.L."/>
            <person name="Kruys A."/>
            <person name="Hutchinson M.I."/>
            <person name="Powell A.J."/>
            <person name="Barry K."/>
            <person name="Miller A.N."/>
            <person name="Grigoriev I.V."/>
            <person name="Debuchy R."/>
            <person name="Gladieux P."/>
            <person name="Hiltunen Thoren M."/>
            <person name="Johannesson H."/>
        </authorList>
    </citation>
    <scope>NUCLEOTIDE SEQUENCE</scope>
    <source>
        <strain evidence="2">CBS 232.78</strain>
    </source>
</reference>
<feature type="compositionally biased region" description="Low complexity" evidence="1">
    <location>
        <begin position="80"/>
        <end position="89"/>
    </location>
</feature>
<evidence type="ECO:0008006" key="4">
    <source>
        <dbReference type="Google" id="ProtNLM"/>
    </source>
</evidence>
<sequence length="311" mass="34899">MQRRAGRVPSGHHHLSRLKPAEVDPLSEYGLPSKGEKRLLSPKIQESYYSKIAERYLAFCTEAGDRDGLQKQFARLAVSDNDNNNNNNNNGGGGCSLPSPSLPRGGPLLPEKTKTTDLSHILGALRKLREGIVASKRKDDFAAQVYLFAIRLGILSSSPETYHPALLYLLRFIHPARNLTSIELQEIVGYLVLDAACRRGELAEAYALRNRHRLKDAKVDGVLRALAQDNWALWLKVKRVMDGHRVKLMEFAEPQLKGHILKAFGRSYLSVSLDFLETQTFSTWSQLLDQFGVGWELSDGRVVIRKIQSRA</sequence>
<reference evidence="2" key="2">
    <citation type="submission" date="2023-06" db="EMBL/GenBank/DDBJ databases">
        <authorList>
            <consortium name="Lawrence Berkeley National Laboratory"/>
            <person name="Haridas S."/>
            <person name="Hensen N."/>
            <person name="Bonometti L."/>
            <person name="Westerberg I."/>
            <person name="Brannstrom I.O."/>
            <person name="Guillou S."/>
            <person name="Cros-Aarteil S."/>
            <person name="Calhoun S."/>
            <person name="Kuo A."/>
            <person name="Mondo S."/>
            <person name="Pangilinan J."/>
            <person name="Riley R."/>
            <person name="LaButti K."/>
            <person name="Andreopoulos B."/>
            <person name="Lipzen A."/>
            <person name="Chen C."/>
            <person name="Yanf M."/>
            <person name="Daum C."/>
            <person name="Ng V."/>
            <person name="Clum A."/>
            <person name="Steindorff A."/>
            <person name="Ohm R."/>
            <person name="Martin F."/>
            <person name="Silar P."/>
            <person name="Natvig D."/>
            <person name="Lalanne C."/>
            <person name="Gautier V."/>
            <person name="Ament-velasquez S.L."/>
            <person name="Kruys A."/>
            <person name="Hutchinson M.I."/>
            <person name="Powell A.J."/>
            <person name="Barry K."/>
            <person name="Miller A.N."/>
            <person name="Grigoriev I.V."/>
            <person name="Debuchy R."/>
            <person name="Gladieux P."/>
            <person name="Thoren M.H."/>
            <person name="Johannesson H."/>
        </authorList>
    </citation>
    <scope>NUCLEOTIDE SEQUENCE</scope>
    <source>
        <strain evidence="2">CBS 232.78</strain>
    </source>
</reference>
<evidence type="ECO:0000313" key="3">
    <source>
        <dbReference type="Proteomes" id="UP001285441"/>
    </source>
</evidence>
<dbReference type="PANTHER" id="PTHR39398:SF1">
    <property type="entry name" value="CSN8_PSMD8_EIF3K DOMAIN-CONTAINING PROTEIN"/>
    <property type="match status" value="1"/>
</dbReference>
<protein>
    <recommendedName>
        <fullName evidence="4">CSN8/PSMD8/EIF3K domain-containing protein</fullName>
    </recommendedName>
</protein>
<feature type="region of interest" description="Disordered" evidence="1">
    <location>
        <begin position="1"/>
        <end position="34"/>
    </location>
</feature>
<feature type="compositionally biased region" description="Low complexity" evidence="1">
    <location>
        <begin position="96"/>
        <end position="110"/>
    </location>
</feature>
<keyword evidence="3" id="KW-1185">Reference proteome</keyword>
<feature type="region of interest" description="Disordered" evidence="1">
    <location>
        <begin position="80"/>
        <end position="110"/>
    </location>
</feature>
<gene>
    <name evidence="2" type="ORF">B0H63DRAFT_390589</name>
</gene>
<comment type="caution">
    <text evidence="2">The sequence shown here is derived from an EMBL/GenBank/DDBJ whole genome shotgun (WGS) entry which is preliminary data.</text>
</comment>
<dbReference type="PANTHER" id="PTHR39398">
    <property type="entry name" value="YALI0F14311P"/>
    <property type="match status" value="1"/>
</dbReference>
<evidence type="ECO:0000256" key="1">
    <source>
        <dbReference type="SAM" id="MobiDB-lite"/>
    </source>
</evidence>
<dbReference type="EMBL" id="JAULSW010000002">
    <property type="protein sequence ID" value="KAK3389505.1"/>
    <property type="molecule type" value="Genomic_DNA"/>
</dbReference>
<accession>A0AAE0NY12</accession>
<organism evidence="2 3">
    <name type="scientific">Podospora didyma</name>
    <dbReference type="NCBI Taxonomy" id="330526"/>
    <lineage>
        <taxon>Eukaryota</taxon>
        <taxon>Fungi</taxon>
        <taxon>Dikarya</taxon>
        <taxon>Ascomycota</taxon>
        <taxon>Pezizomycotina</taxon>
        <taxon>Sordariomycetes</taxon>
        <taxon>Sordariomycetidae</taxon>
        <taxon>Sordariales</taxon>
        <taxon>Podosporaceae</taxon>
        <taxon>Podospora</taxon>
    </lineage>
</organism>
<name>A0AAE0NY12_9PEZI</name>
<feature type="compositionally biased region" description="Basic residues" evidence="1">
    <location>
        <begin position="1"/>
        <end position="17"/>
    </location>
</feature>
<proteinExistence type="predicted"/>